<dbReference type="RefSeq" id="WP_425309479.1">
    <property type="nucleotide sequence ID" value="NZ_CP154795.1"/>
</dbReference>
<proteinExistence type="predicted"/>
<sequence length="235" mass="25497">MTEPSRIPVRTQPADTPEVWAVKSRRVLGEGRLFDYLSDEVVTPSGDTMRRDFVDHTGAVGVIAVDDDEHIIVVAQYRHPVGFRLIEPPAGLLDAEGEEPLAAAKRELAEEAGLAAEHWRVLVDVLTTPGGVNESIRIYLARGLSAAEAPDGFEAEGEEAHMEVLRVPFQDLLDGILTGKLQSPSLVAGVLAYAAVRGREDMLRAPDAPWPARTQLERTRAAADPIPDAHGCTRD</sequence>
<keyword evidence="4" id="KW-1185">Reference proteome</keyword>
<name>A0ABZ3FPP0_9ACTN</name>
<accession>A0ABZ3FPP0</accession>
<keyword evidence="1 3" id="KW-0378">Hydrolase</keyword>
<protein>
    <submittedName>
        <fullName evidence="3">NUDIX hydrolase</fullName>
        <ecNumber evidence="3">3.6.-.-</ecNumber>
    </submittedName>
</protein>
<dbReference type="PROSITE" id="PS51462">
    <property type="entry name" value="NUDIX"/>
    <property type="match status" value="1"/>
</dbReference>
<evidence type="ECO:0000256" key="1">
    <source>
        <dbReference type="ARBA" id="ARBA00022801"/>
    </source>
</evidence>
<evidence type="ECO:0000259" key="2">
    <source>
        <dbReference type="PROSITE" id="PS51462"/>
    </source>
</evidence>
<dbReference type="GO" id="GO:0016787">
    <property type="term" value="F:hydrolase activity"/>
    <property type="evidence" value="ECO:0007669"/>
    <property type="project" value="UniProtKB-KW"/>
</dbReference>
<dbReference type="EC" id="3.6.-.-" evidence="3"/>
<evidence type="ECO:0000313" key="3">
    <source>
        <dbReference type="EMBL" id="XAN08023.1"/>
    </source>
</evidence>
<dbReference type="Gene3D" id="3.90.79.10">
    <property type="entry name" value="Nucleoside Triphosphate Pyrophosphohydrolase"/>
    <property type="match status" value="1"/>
</dbReference>
<gene>
    <name evidence="3" type="ORF">AADG42_12155</name>
</gene>
<dbReference type="Proteomes" id="UP001442841">
    <property type="component" value="Chromosome"/>
</dbReference>
<dbReference type="InterPro" id="IPR000086">
    <property type="entry name" value="NUDIX_hydrolase_dom"/>
</dbReference>
<dbReference type="PANTHER" id="PTHR11839">
    <property type="entry name" value="UDP/ADP-SUGAR PYROPHOSPHATASE"/>
    <property type="match status" value="1"/>
</dbReference>
<dbReference type="EMBL" id="CP154795">
    <property type="protein sequence ID" value="XAN08023.1"/>
    <property type="molecule type" value="Genomic_DNA"/>
</dbReference>
<dbReference type="InterPro" id="IPR015797">
    <property type="entry name" value="NUDIX_hydrolase-like_dom_sf"/>
</dbReference>
<dbReference type="SUPFAM" id="SSF55811">
    <property type="entry name" value="Nudix"/>
    <property type="match status" value="1"/>
</dbReference>
<dbReference type="Pfam" id="PF00293">
    <property type="entry name" value="NUDIX"/>
    <property type="match status" value="1"/>
</dbReference>
<organism evidence="3 4">
    <name type="scientific">Ammonicoccus fulvus</name>
    <dbReference type="NCBI Taxonomy" id="3138240"/>
    <lineage>
        <taxon>Bacteria</taxon>
        <taxon>Bacillati</taxon>
        <taxon>Actinomycetota</taxon>
        <taxon>Actinomycetes</taxon>
        <taxon>Propionibacteriales</taxon>
        <taxon>Propionibacteriaceae</taxon>
        <taxon>Ammonicoccus</taxon>
    </lineage>
</organism>
<evidence type="ECO:0000313" key="4">
    <source>
        <dbReference type="Proteomes" id="UP001442841"/>
    </source>
</evidence>
<reference evidence="3 4" key="1">
    <citation type="submission" date="2024-04" db="EMBL/GenBank/DDBJ databases">
        <title>Isolation of an actinomycete strain from pig manure.</title>
        <authorList>
            <person name="Gong T."/>
            <person name="Yu Z."/>
            <person name="An M."/>
            <person name="Wei C."/>
            <person name="Yang W."/>
            <person name="Liu L."/>
        </authorList>
    </citation>
    <scope>NUCLEOTIDE SEQUENCE [LARGE SCALE GENOMIC DNA]</scope>
    <source>
        <strain evidence="3 4">ZF39</strain>
    </source>
</reference>
<feature type="domain" description="Nudix hydrolase" evidence="2">
    <location>
        <begin position="55"/>
        <end position="194"/>
    </location>
</feature>
<dbReference type="PANTHER" id="PTHR11839:SF31">
    <property type="entry name" value="ADP-RIBOSE PYROPHOSPHATASE"/>
    <property type="match status" value="1"/>
</dbReference>